<evidence type="ECO:0000313" key="2">
    <source>
        <dbReference type="Proteomes" id="UP001258017"/>
    </source>
</evidence>
<accession>A0AAD9REW8</accession>
<reference evidence="1" key="1">
    <citation type="submission" date="2021-08" db="EMBL/GenBank/DDBJ databases">
        <authorList>
            <person name="Misof B."/>
            <person name="Oliver O."/>
            <person name="Podsiadlowski L."/>
            <person name="Donath A."/>
            <person name="Peters R."/>
            <person name="Mayer C."/>
            <person name="Rust J."/>
            <person name="Gunkel S."/>
            <person name="Lesny P."/>
            <person name="Martin S."/>
            <person name="Oeyen J.P."/>
            <person name="Petersen M."/>
            <person name="Panagiotis P."/>
            <person name="Wilbrandt J."/>
            <person name="Tanja T."/>
        </authorList>
    </citation>
    <scope>NUCLEOTIDE SEQUENCE</scope>
    <source>
        <strain evidence="1">GBR_01_08_01A</strain>
        <tissue evidence="1">Thorax + abdomen</tissue>
    </source>
</reference>
<dbReference type="AlphaFoldDB" id="A0AAD9REW8"/>
<sequence>MNGLREDPDDWRNDMRMIKKHVQLITTIGDSYNKTPKHYDGVNLLSPHEKLSCTLRHVSSYLQGPKQRIYEELGADM</sequence>
<dbReference type="Proteomes" id="UP001258017">
    <property type="component" value="Unassembled WGS sequence"/>
</dbReference>
<keyword evidence="2" id="KW-1185">Reference proteome</keyword>
<name>A0AAD9REW8_9HYME</name>
<gene>
    <name evidence="1" type="ORF">KPH14_001375</name>
</gene>
<dbReference type="EMBL" id="JAIFRP010000539">
    <property type="protein sequence ID" value="KAK2578185.1"/>
    <property type="molecule type" value="Genomic_DNA"/>
</dbReference>
<proteinExistence type="predicted"/>
<comment type="caution">
    <text evidence="1">The sequence shown here is derived from an EMBL/GenBank/DDBJ whole genome shotgun (WGS) entry which is preliminary data.</text>
</comment>
<reference evidence="1" key="2">
    <citation type="journal article" date="2023" name="Commun. Biol.">
        <title>Intrasexual cuticular hydrocarbon dimorphism in a wasp sheds light on hydrocarbon biosynthesis genes in Hymenoptera.</title>
        <authorList>
            <person name="Moris V.C."/>
            <person name="Podsiadlowski L."/>
            <person name="Martin S."/>
            <person name="Oeyen J.P."/>
            <person name="Donath A."/>
            <person name="Petersen M."/>
            <person name="Wilbrandt J."/>
            <person name="Misof B."/>
            <person name="Liedtke D."/>
            <person name="Thamm M."/>
            <person name="Scheiner R."/>
            <person name="Schmitt T."/>
            <person name="Niehuis O."/>
        </authorList>
    </citation>
    <scope>NUCLEOTIDE SEQUENCE</scope>
    <source>
        <strain evidence="1">GBR_01_08_01A</strain>
    </source>
</reference>
<protein>
    <submittedName>
        <fullName evidence="1">Uncharacterized protein</fullName>
    </submittedName>
</protein>
<organism evidence="1 2">
    <name type="scientific">Odynerus spinipes</name>
    <dbReference type="NCBI Taxonomy" id="1348599"/>
    <lineage>
        <taxon>Eukaryota</taxon>
        <taxon>Metazoa</taxon>
        <taxon>Ecdysozoa</taxon>
        <taxon>Arthropoda</taxon>
        <taxon>Hexapoda</taxon>
        <taxon>Insecta</taxon>
        <taxon>Pterygota</taxon>
        <taxon>Neoptera</taxon>
        <taxon>Endopterygota</taxon>
        <taxon>Hymenoptera</taxon>
        <taxon>Apocrita</taxon>
        <taxon>Aculeata</taxon>
        <taxon>Vespoidea</taxon>
        <taxon>Vespidae</taxon>
        <taxon>Eumeninae</taxon>
        <taxon>Odynerus</taxon>
    </lineage>
</organism>
<evidence type="ECO:0000313" key="1">
    <source>
        <dbReference type="EMBL" id="KAK2578185.1"/>
    </source>
</evidence>